<evidence type="ECO:0000313" key="3">
    <source>
        <dbReference type="Proteomes" id="UP000754883"/>
    </source>
</evidence>
<evidence type="ECO:0000256" key="1">
    <source>
        <dbReference type="SAM" id="MobiDB-lite"/>
    </source>
</evidence>
<dbReference type="OrthoDB" id="2386201at2759"/>
<feature type="compositionally biased region" description="Acidic residues" evidence="1">
    <location>
        <begin position="9"/>
        <end position="19"/>
    </location>
</feature>
<feature type="compositionally biased region" description="Basic and acidic residues" evidence="1">
    <location>
        <begin position="466"/>
        <end position="486"/>
    </location>
</feature>
<feature type="region of interest" description="Disordered" evidence="1">
    <location>
        <begin position="498"/>
        <end position="517"/>
    </location>
</feature>
<dbReference type="InterPro" id="IPR019021">
    <property type="entry name" value="Mms22"/>
</dbReference>
<feature type="compositionally biased region" description="Basic and acidic residues" evidence="1">
    <location>
        <begin position="261"/>
        <end position="276"/>
    </location>
</feature>
<dbReference type="Proteomes" id="UP000754883">
    <property type="component" value="Unassembled WGS sequence"/>
</dbReference>
<feature type="region of interest" description="Disordered" evidence="1">
    <location>
        <begin position="563"/>
        <end position="628"/>
    </location>
</feature>
<feature type="compositionally biased region" description="Polar residues" evidence="1">
    <location>
        <begin position="366"/>
        <end position="387"/>
    </location>
</feature>
<accession>A0A9N9U387</accession>
<feature type="region of interest" description="Disordered" evidence="1">
    <location>
        <begin position="831"/>
        <end position="861"/>
    </location>
</feature>
<feature type="region of interest" description="Disordered" evidence="1">
    <location>
        <begin position="454"/>
        <end position="492"/>
    </location>
</feature>
<reference evidence="2" key="1">
    <citation type="submission" date="2021-10" db="EMBL/GenBank/DDBJ databases">
        <authorList>
            <person name="Piombo E."/>
        </authorList>
    </citation>
    <scope>NUCLEOTIDE SEQUENCE</scope>
</reference>
<feature type="compositionally biased region" description="Polar residues" evidence="1">
    <location>
        <begin position="835"/>
        <end position="851"/>
    </location>
</feature>
<feature type="compositionally biased region" description="Basic residues" evidence="1">
    <location>
        <begin position="299"/>
        <end position="311"/>
    </location>
</feature>
<gene>
    <name evidence="2" type="ORF">CBYS24578_00007677</name>
</gene>
<evidence type="ECO:0008006" key="4">
    <source>
        <dbReference type="Google" id="ProtNLM"/>
    </source>
</evidence>
<dbReference type="GO" id="GO:0005634">
    <property type="term" value="C:nucleus"/>
    <property type="evidence" value="ECO:0007669"/>
    <property type="project" value="InterPro"/>
</dbReference>
<feature type="region of interest" description="Disordered" evidence="1">
    <location>
        <begin position="1"/>
        <end position="152"/>
    </location>
</feature>
<comment type="caution">
    <text evidence="2">The sequence shown here is derived from an EMBL/GenBank/DDBJ whole genome shotgun (WGS) entry which is preliminary data.</text>
</comment>
<dbReference type="GO" id="GO:0035361">
    <property type="term" value="C:Cul8-RING ubiquitin ligase complex"/>
    <property type="evidence" value="ECO:0007669"/>
    <property type="project" value="TreeGrafter"/>
</dbReference>
<keyword evidence="3" id="KW-1185">Reference proteome</keyword>
<dbReference type="EMBL" id="CABFNO020001317">
    <property type="protein sequence ID" value="CAG9980817.1"/>
    <property type="molecule type" value="Genomic_DNA"/>
</dbReference>
<dbReference type="GO" id="GO:0031297">
    <property type="term" value="P:replication fork processing"/>
    <property type="evidence" value="ECO:0007669"/>
    <property type="project" value="InterPro"/>
</dbReference>
<dbReference type="Pfam" id="PF09462">
    <property type="entry name" value="Mus7"/>
    <property type="match status" value="1"/>
</dbReference>
<feature type="compositionally biased region" description="Polar residues" evidence="1">
    <location>
        <begin position="246"/>
        <end position="257"/>
    </location>
</feature>
<feature type="compositionally biased region" description="Polar residues" evidence="1">
    <location>
        <begin position="20"/>
        <end position="38"/>
    </location>
</feature>
<organism evidence="2 3">
    <name type="scientific">Clonostachys byssicola</name>
    <dbReference type="NCBI Taxonomy" id="160290"/>
    <lineage>
        <taxon>Eukaryota</taxon>
        <taxon>Fungi</taxon>
        <taxon>Dikarya</taxon>
        <taxon>Ascomycota</taxon>
        <taxon>Pezizomycotina</taxon>
        <taxon>Sordariomycetes</taxon>
        <taxon>Hypocreomycetidae</taxon>
        <taxon>Hypocreales</taxon>
        <taxon>Bionectriaceae</taxon>
        <taxon>Clonostachys</taxon>
    </lineage>
</organism>
<feature type="compositionally biased region" description="Basic and acidic residues" evidence="1">
    <location>
        <begin position="312"/>
        <end position="326"/>
    </location>
</feature>
<proteinExistence type="predicted"/>
<feature type="compositionally biased region" description="Low complexity" evidence="1">
    <location>
        <begin position="67"/>
        <end position="88"/>
    </location>
</feature>
<dbReference type="PANTHER" id="PTHR28122:SF1">
    <property type="entry name" value="E3 UBIQUITIN-PROTEIN LIGASE SUBSTRATE RECEPTOR MMS22"/>
    <property type="match status" value="1"/>
</dbReference>
<sequence>MANWRESGEVPDSEDDDFDSQITDQPSLPPTLQGSVSSKHPIGVKDIWEIPSSQDDDGLAKSDTLTLQHSRQLSDDSSLSTLSPSRTPGDSHCATQPSLDTPNGPPPPSSSALSEAPVVDSYPNDLDQNDILQRDTPSPRSPGRFSPLPSQILGHDAEELLAAQRLVVSNERSLRTRRPEQLRPYQTERARFNSEWRQHGLRPVRIANDEDRRDKNDEELLEEAEFQPETQESASQHVLDEGSMDLSRNTASSSQRSLDPPNDRNESSQLSIHDDTDNTTLDGEELPSLEDLMSGRYKFGTKRNTKRRAYRPSKDHRRDREPRLDSVPDDGGPKFIMPPGSPDPTDVSRIGSRPAIGLGGDALASSPKSPTLSPVGPTSYNLPSISPSLPMAYHDSAEAVDPFESSEQSQPEDGKDGHLLSSASSESESDIVNQNSRKIKGVLPASWLRLDQKSSRSKFQKKITRRPLDPLHFDDNRRGVARRKEASSFSNGNDFMFEESEEEPTNIPNDKGQDRPMHNQTTLEIENTTPLPMYEISSDDESIIEHDYIEPLLASRKRQTKLPDAFQSQTKRQKVSKPASRLPSKASKAAHPKQGPPLHARSLGKGGRKPNAPGRQRNSRVVKHAKTTRKVNLAPRLSILDVIEPDAPRFIRIAARTVKGRRDRGRASPNGKNIQLATRKDHIDAISALRDWTSGSIKQRTSVLAAHQTKAMSRSHNPLDGALSQFSMQLSKGSITKQKSNQLSKAKRTASISFNKLRDNTRKSSKNPVQVAALSHQSLSHTRLAQLEVDDNTEAARFRFSWGKKALDHLYQGDNRGPEPTSVLSSAKQIHPYSPNRNLISKTQQPSTAKNTRCRKHTKPRRIDVESPEYSHANDPLPPVLDQTLEVPTNHQTRKGAKLFGLGPYGTQYTHHFEVFPLHSDVFFNDTSLIGTGAIEVAASTEYPQSLWRRKQRVPFTLDGERFQWGEWTSQVSSELGLLLDHIVDQIEARNGGPSTPDGSDAIAGSAFLLSYVNTALSFTTDSDLNSFLSRILEVIQNFNTRIISIMESKIPLGDSLLQPIAQVLDYILVVLYQCVRISRTNPSLLREQLSMENLLKSSASIAIRVLLQFGPHRVRQALSDVDHFPRRACGLGLHDLVIHSWVVTMKVLEVARVPQASFWIIFQRAILSPTFLSSLDAREHERVWDSLFILLPLTEFSNLGKVIPGERHRNSSDGWGLPQQLLKRIFHLYQENKHQSPGFNDYCRALIGRCHYLVEQWGWHKCASIVGVIFDFFGSQSLAHLRNEEAYSSPRFLEELGHQPSLCIEREDRCFHIFLKLIALGLQKLRAAGSLKDIRNLVARVVPNHNRQYLKEQHIHERDLAALRNHHDLLCTLFWASPPELRPNVNLIQGLVVPANSHKAACLINLRTWSQLARFVVVSGEATTSLKPFNAWRSSFFQQILEQYESVAPDIEQQLSNLSKDVTKAISSEMVSAMISWNKTAVADVLYTSVAVSLEVIQQAPDLEAALFCLGIRQLQQVFARFSSTPPGLDWQILRPSLSMLETLLNQVDEFKANEQSQESESQILNSALADDALQVLSHDIASLFFSMTHCILSTGDKTRSSEQSQCTELVVVLAARLGMRLSETGCIQFLDLFKPGECGLWRSLPHDTSINQRRYLPIFITTLLRHGFSNWSEGHLILIELWLISVVKPREAFGYEKDLAEQLIYHGEVFVPNTVKGFVGDINYEIKRQLLEYAVSSMRKSIRDAEPGPKRSLQLEHGKVLKHIMLLMRNDLKTLLRDTNEHHMYMGFVREAIALIKTHASDFCTVDDFFYQVNQEYSPPQQDPQLQVATLVSYGIRLADGDIKVEHPLFFFLLNQLKLAVMGDGIREEAILLYKGMQTNGLLGFILGKMFPAIIEVSRSESVAALPMVDIYTHAFQLLLEDGGGQGQLLTSHYTEELQIVLKHMIESIQVLGPAWPSSEELHLVRQYLAFMNLLWPSLYAIALSPKMSATLGIHGIKDLLRQGREWTSVVEAQLRRALQDDRGAWGIDSLFPSTERPLEASGGNQSHVEITKLAESIITDVRKNWVTLGDRLTIQAPGQWRLTQSTQAGHGIQKPQWDQGDLVVDLFERLQEWNYWWERAFEMGPAGGVNRVEKRQQILF</sequence>
<feature type="region of interest" description="Disordered" evidence="1">
    <location>
        <begin position="244"/>
        <end position="437"/>
    </location>
</feature>
<feature type="compositionally biased region" description="Basic residues" evidence="1">
    <location>
        <begin position="455"/>
        <end position="465"/>
    </location>
</feature>
<evidence type="ECO:0000313" key="2">
    <source>
        <dbReference type="EMBL" id="CAG9980817.1"/>
    </source>
</evidence>
<protein>
    <recommendedName>
        <fullName evidence="4">Protein mms22</fullName>
    </recommendedName>
</protein>
<feature type="compositionally biased region" description="Basic residues" evidence="1">
    <location>
        <begin position="617"/>
        <end position="628"/>
    </location>
</feature>
<name>A0A9N9U387_9HYPO</name>
<dbReference type="GO" id="GO:0000724">
    <property type="term" value="P:double-strand break repair via homologous recombination"/>
    <property type="evidence" value="ECO:0007669"/>
    <property type="project" value="TreeGrafter"/>
</dbReference>
<dbReference type="PANTHER" id="PTHR28122">
    <property type="entry name" value="E3 UBIQUITIN-PROTEIN LIGASE SUBSTRATE RECEPTOR MMS22"/>
    <property type="match status" value="1"/>
</dbReference>